<dbReference type="OrthoDB" id="6359816at2759"/>
<comment type="caution">
    <text evidence="1">The sequence shown here is derived from an EMBL/GenBank/DDBJ whole genome shotgun (WGS) entry which is preliminary data.</text>
</comment>
<dbReference type="Proteomes" id="UP000807769">
    <property type="component" value="Unassembled WGS sequence"/>
</dbReference>
<evidence type="ECO:0008006" key="3">
    <source>
        <dbReference type="Google" id="ProtNLM"/>
    </source>
</evidence>
<protein>
    <recommendedName>
        <fullName evidence="3">BTB domain-containing protein</fullName>
    </recommendedName>
</protein>
<dbReference type="RefSeq" id="XP_041194929.1">
    <property type="nucleotide sequence ID" value="XM_041344144.1"/>
</dbReference>
<evidence type="ECO:0000313" key="1">
    <source>
        <dbReference type="EMBL" id="KAG1819252.1"/>
    </source>
</evidence>
<dbReference type="Gene3D" id="3.30.710.10">
    <property type="entry name" value="Potassium Channel Kv1.1, Chain A"/>
    <property type="match status" value="1"/>
</dbReference>
<accession>A0A9P7EE64</accession>
<dbReference type="GeneID" id="64638160"/>
<dbReference type="InterPro" id="IPR011333">
    <property type="entry name" value="SKP1/BTB/POZ_sf"/>
</dbReference>
<dbReference type="AlphaFoldDB" id="A0A9P7EE64"/>
<keyword evidence="2" id="KW-1185">Reference proteome</keyword>
<reference evidence="1" key="1">
    <citation type="journal article" date="2020" name="New Phytol.">
        <title>Comparative genomics reveals dynamic genome evolution in host specialist ectomycorrhizal fungi.</title>
        <authorList>
            <person name="Lofgren L.A."/>
            <person name="Nguyen N.H."/>
            <person name="Vilgalys R."/>
            <person name="Ruytinx J."/>
            <person name="Liao H.L."/>
            <person name="Branco S."/>
            <person name="Kuo A."/>
            <person name="LaButti K."/>
            <person name="Lipzen A."/>
            <person name="Andreopoulos W."/>
            <person name="Pangilinan J."/>
            <person name="Riley R."/>
            <person name="Hundley H."/>
            <person name="Na H."/>
            <person name="Barry K."/>
            <person name="Grigoriev I.V."/>
            <person name="Stajich J.E."/>
            <person name="Kennedy P.G."/>
        </authorList>
    </citation>
    <scope>NUCLEOTIDE SEQUENCE</scope>
    <source>
        <strain evidence="1">MN1</strain>
    </source>
</reference>
<dbReference type="EMBL" id="JABBWG010000010">
    <property type="protein sequence ID" value="KAG1819252.1"/>
    <property type="molecule type" value="Genomic_DNA"/>
</dbReference>
<proteinExistence type="predicted"/>
<organism evidence="1 2">
    <name type="scientific">Suillus subaureus</name>
    <dbReference type="NCBI Taxonomy" id="48587"/>
    <lineage>
        <taxon>Eukaryota</taxon>
        <taxon>Fungi</taxon>
        <taxon>Dikarya</taxon>
        <taxon>Basidiomycota</taxon>
        <taxon>Agaricomycotina</taxon>
        <taxon>Agaricomycetes</taxon>
        <taxon>Agaricomycetidae</taxon>
        <taxon>Boletales</taxon>
        <taxon>Suillineae</taxon>
        <taxon>Suillaceae</taxon>
        <taxon>Suillus</taxon>
    </lineage>
</organism>
<sequence>MSSNQARINALLRKSLTGELLDTQFYLFSVRSKREGNVINLQALFANDEALTAGSEYFNSLLSEKTSNDSAVVEFQDYHPCEGGISLDEYGYASDSDLDEEEEETDETVQDNEKCAEVSAERVSRTVSTKSFATNGTQRIIPSRRVLVTDTAFNTWRALLDYLYTDEIVFAPLRSQASKSVKRRSPGEAPPCSPKSMYRLACKIKHDKLQAKALAAIRSSLTEHNILQELSSSLTSKFPAILEMEVEILFQNIVTPTIMKDFPTLIQRIAGANLPHGADILTKLHEKMLRQHYPRTSSPVACTCTCTLHLHLHLYLTSARRQVVHSNSTGKNHKNR</sequence>
<gene>
    <name evidence="1" type="ORF">BJ212DRAFT_82134</name>
</gene>
<name>A0A9P7EE64_9AGAM</name>
<evidence type="ECO:0000313" key="2">
    <source>
        <dbReference type="Proteomes" id="UP000807769"/>
    </source>
</evidence>